<feature type="non-terminal residue" evidence="1">
    <location>
        <position position="1"/>
    </location>
</feature>
<keyword evidence="2" id="KW-1185">Reference proteome</keyword>
<evidence type="ECO:0000313" key="1">
    <source>
        <dbReference type="EMBL" id="CAK0869807.1"/>
    </source>
</evidence>
<proteinExistence type="predicted"/>
<reference evidence="1" key="1">
    <citation type="submission" date="2023-10" db="EMBL/GenBank/DDBJ databases">
        <authorList>
            <person name="Chen Y."/>
            <person name="Shah S."/>
            <person name="Dougan E. K."/>
            <person name="Thang M."/>
            <person name="Chan C."/>
        </authorList>
    </citation>
    <scope>NUCLEOTIDE SEQUENCE [LARGE SCALE GENOMIC DNA]</scope>
</reference>
<accession>A0ABN9VCB0</accession>
<comment type="caution">
    <text evidence="1">The sequence shown here is derived from an EMBL/GenBank/DDBJ whole genome shotgun (WGS) entry which is preliminary data.</text>
</comment>
<dbReference type="Proteomes" id="UP001189429">
    <property type="component" value="Unassembled WGS sequence"/>
</dbReference>
<organism evidence="1 2">
    <name type="scientific">Prorocentrum cordatum</name>
    <dbReference type="NCBI Taxonomy" id="2364126"/>
    <lineage>
        <taxon>Eukaryota</taxon>
        <taxon>Sar</taxon>
        <taxon>Alveolata</taxon>
        <taxon>Dinophyceae</taxon>
        <taxon>Prorocentrales</taxon>
        <taxon>Prorocentraceae</taxon>
        <taxon>Prorocentrum</taxon>
    </lineage>
</organism>
<sequence>AAIGKTHKSPLTLIASAVDASTYWTGRLNEYIEKLPAMLQHRNAIQHAEGVIRAYNPSECDLDKLMGTLESLVGVEEAIRTGGIDALLTNIARSIKETRVYVMRLPQEEMEITSKWSRVVGEASLLFPMDLWVDEFRTEAANKLASSSMSAKVSSLVSGCAGLKNNMRNITTHDARVPIIQTAIANLKDIAGTTPIPGEYFTSEGLSIINEQCEVCATVAAHLVKTSVPSPTDSSLKTASDFAAGVVSIATVANSKTLQKMAKVIQAGCALQLSCFSFCGDHADVDAMSNDEKSMKVLPDMMQALVEMQESLAALGQSEAEFYATMSKVSADAKEFIGQVTAKGSEKATTNLVAINERMATLGRGLPAELCDELEGDWYSTFTGKTFKELLVHAEGTLLKCDIKATIAVLGEAAQALKKYKHALGQAVRPVDDGLVADTAKRMGQCKTVKALGCLLNKFRGQCGLEELRAFVQAEIREFRQNSGLKEKDCFPPLVLQRVVLALQLQAEEALS</sequence>
<gene>
    <name evidence="1" type="ORF">PCOR1329_LOCUS56053</name>
</gene>
<name>A0ABN9VCB0_9DINO</name>
<evidence type="ECO:0000313" key="2">
    <source>
        <dbReference type="Proteomes" id="UP001189429"/>
    </source>
</evidence>
<dbReference type="EMBL" id="CAUYUJ010016886">
    <property type="protein sequence ID" value="CAK0869807.1"/>
    <property type="molecule type" value="Genomic_DNA"/>
</dbReference>
<protein>
    <submittedName>
        <fullName evidence="1">Uncharacterized protein</fullName>
    </submittedName>
</protein>